<dbReference type="Pfam" id="PF00560">
    <property type="entry name" value="LRR_1"/>
    <property type="match status" value="2"/>
</dbReference>
<sequence length="329" mass="36109">MCGGGVYPLRHGSRRFTCFSSPFLLWMTPVMLLRDAMQRQRTAVLGVALALCLLVLRARGADSPFTQYSADQKENTRMFLQAFVDANPLLEKLPSVDFCEWAYSECTSKGVDLYLDETAMVQLPELPSGTAGKHVRVTAINVRYGAGTLKGTLPASWGSLTRVEYVSLYSNSLTGTLPPEWANMKSAKWLLLYRNQLTGTIPEAWSSLRYLTWVCLNDNSLTGTLPSSWGSASRLAIIEARGNQLTGTLPPTWGSLQKLSSITLNDNNLTGPLPEEWASSPTLYGVTLKHNNLCGCVPKAWESHNFPYGVRVDDSLLATDCSTANACIL</sequence>
<dbReference type="InterPro" id="IPR032675">
    <property type="entry name" value="LRR_dom_sf"/>
</dbReference>
<dbReference type="SUPFAM" id="SSF52058">
    <property type="entry name" value="L domain-like"/>
    <property type="match status" value="1"/>
</dbReference>
<organism evidence="2 3">
    <name type="scientific">Leishmania tarentolae</name>
    <name type="common">Sauroleishmania tarentolae</name>
    <dbReference type="NCBI Taxonomy" id="5689"/>
    <lineage>
        <taxon>Eukaryota</taxon>
        <taxon>Discoba</taxon>
        <taxon>Euglenozoa</taxon>
        <taxon>Kinetoplastea</taxon>
        <taxon>Metakinetoplastina</taxon>
        <taxon>Trypanosomatida</taxon>
        <taxon>Trypanosomatidae</taxon>
        <taxon>Leishmaniinae</taxon>
        <taxon>Leishmania</taxon>
        <taxon>lizard Leishmania</taxon>
    </lineage>
</organism>
<dbReference type="PANTHER" id="PTHR48065:SF69">
    <property type="entry name" value="OS07G0466500 PROTEIN"/>
    <property type="match status" value="1"/>
</dbReference>
<gene>
    <name evidence="2" type="ORF">LtaPh_3415500</name>
</gene>
<name>A0A640KN60_LEITA</name>
<evidence type="ECO:0000313" key="2">
    <source>
        <dbReference type="EMBL" id="GET91146.1"/>
    </source>
</evidence>
<keyword evidence="3" id="KW-1185">Reference proteome</keyword>
<dbReference type="PANTHER" id="PTHR48065">
    <property type="entry name" value="OS10G0469600 PROTEIN"/>
    <property type="match status" value="1"/>
</dbReference>
<comment type="caution">
    <text evidence="2">The sequence shown here is derived from an EMBL/GenBank/DDBJ whole genome shotgun (WGS) entry which is preliminary data.</text>
</comment>
<reference evidence="2" key="1">
    <citation type="submission" date="2019-11" db="EMBL/GenBank/DDBJ databases">
        <title>Leishmania tarentolae CDS.</title>
        <authorList>
            <person name="Goto Y."/>
            <person name="Yamagishi J."/>
        </authorList>
    </citation>
    <scope>NUCLEOTIDE SEQUENCE [LARGE SCALE GENOMIC DNA]</scope>
    <source>
        <strain evidence="2">Parrot Tar II</strain>
    </source>
</reference>
<evidence type="ECO:0000313" key="3">
    <source>
        <dbReference type="Proteomes" id="UP000419144"/>
    </source>
</evidence>
<keyword evidence="1" id="KW-0677">Repeat</keyword>
<dbReference type="EMBL" id="BLBS01000047">
    <property type="protein sequence ID" value="GET91146.1"/>
    <property type="molecule type" value="Genomic_DNA"/>
</dbReference>
<dbReference type="InterPro" id="IPR001611">
    <property type="entry name" value="Leu-rich_rpt"/>
</dbReference>
<dbReference type="AlphaFoldDB" id="A0A640KN60"/>
<dbReference type="Proteomes" id="UP000419144">
    <property type="component" value="Unassembled WGS sequence"/>
</dbReference>
<proteinExistence type="predicted"/>
<evidence type="ECO:0000256" key="1">
    <source>
        <dbReference type="ARBA" id="ARBA00022737"/>
    </source>
</evidence>
<dbReference type="Gene3D" id="3.80.10.10">
    <property type="entry name" value="Ribonuclease Inhibitor"/>
    <property type="match status" value="2"/>
</dbReference>
<accession>A0A640KN60</accession>
<protein>
    <submittedName>
        <fullName evidence="2">Surface membrane protein gp46-like protein</fullName>
    </submittedName>
</protein>
<dbReference type="FunFam" id="3.80.10.10:FF:000383">
    <property type="entry name" value="Leucine-rich repeat receptor protein kinase EMS1"/>
    <property type="match status" value="1"/>
</dbReference>
<dbReference type="OrthoDB" id="258940at2759"/>
<dbReference type="VEuPathDB" id="TriTrypDB:LtaPh_3415500"/>